<name>A0A2T3ITS7_9GAMM</name>
<feature type="chain" id="PRO_5015704524" evidence="1">
    <location>
        <begin position="22"/>
        <end position="176"/>
    </location>
</feature>
<dbReference type="EMBL" id="PYMH01000013">
    <property type="protein sequence ID" value="PSU31764.1"/>
    <property type="molecule type" value="Genomic_DNA"/>
</dbReference>
<keyword evidence="1" id="KW-0732">Signal</keyword>
<sequence>MKFKNLVVAAIASSLSFTAAAHHERLAHYAIADLHVNSKPVVANSIDRFFVCDFFHVSLRKSSARSPEVMFEPDVLAVLPSGNVQSVSLPEVGGRVSELEACFDKSVGISTRSDAQEFRDALARLYPATNGVIQGDKILHREKGVELVMADSRAKSRSFYVSMVSGRAAEVHVNYN</sequence>
<evidence type="ECO:0000313" key="3">
    <source>
        <dbReference type="Proteomes" id="UP000241222"/>
    </source>
</evidence>
<dbReference type="RefSeq" id="WP_107350895.1">
    <property type="nucleotide sequence ID" value="NZ_PYMH01000013.1"/>
</dbReference>
<keyword evidence="3" id="KW-1185">Reference proteome</keyword>
<reference evidence="2 3" key="1">
    <citation type="submission" date="2018-03" db="EMBL/GenBank/DDBJ databases">
        <title>Whole genome sequencing of Histamine producing bacteria.</title>
        <authorList>
            <person name="Butler K."/>
        </authorList>
    </citation>
    <scope>NUCLEOTIDE SEQUENCE [LARGE SCALE GENOMIC DNA]</scope>
    <source>
        <strain evidence="2 3">JCM 13586</strain>
    </source>
</reference>
<dbReference type="AlphaFoldDB" id="A0A2T3ITS7"/>
<evidence type="ECO:0000313" key="2">
    <source>
        <dbReference type="EMBL" id="PSU31764.1"/>
    </source>
</evidence>
<organism evidence="2 3">
    <name type="scientific">Photobacterium lutimaris</name>
    <dbReference type="NCBI Taxonomy" id="388278"/>
    <lineage>
        <taxon>Bacteria</taxon>
        <taxon>Pseudomonadati</taxon>
        <taxon>Pseudomonadota</taxon>
        <taxon>Gammaproteobacteria</taxon>
        <taxon>Vibrionales</taxon>
        <taxon>Vibrionaceae</taxon>
        <taxon>Photobacterium</taxon>
    </lineage>
</organism>
<accession>A0A2T3ITS7</accession>
<comment type="caution">
    <text evidence="2">The sequence shown here is derived from an EMBL/GenBank/DDBJ whole genome shotgun (WGS) entry which is preliminary data.</text>
</comment>
<feature type="signal peptide" evidence="1">
    <location>
        <begin position="1"/>
        <end position="21"/>
    </location>
</feature>
<protein>
    <submittedName>
        <fullName evidence="2">Uncharacterized protein</fullName>
    </submittedName>
</protein>
<proteinExistence type="predicted"/>
<dbReference type="Proteomes" id="UP000241222">
    <property type="component" value="Unassembled WGS sequence"/>
</dbReference>
<evidence type="ECO:0000256" key="1">
    <source>
        <dbReference type="SAM" id="SignalP"/>
    </source>
</evidence>
<gene>
    <name evidence="2" type="ORF">C9I99_21510</name>
</gene>